<dbReference type="GO" id="GO:0006412">
    <property type="term" value="P:translation"/>
    <property type="evidence" value="ECO:0007669"/>
    <property type="project" value="UniProtKB-UniRule"/>
</dbReference>
<evidence type="ECO:0000259" key="9">
    <source>
        <dbReference type="Pfam" id="PF17763"/>
    </source>
</evidence>
<dbReference type="SUPFAM" id="SSF141300">
    <property type="entry name" value="GatD N-terminal domain-like"/>
    <property type="match status" value="1"/>
</dbReference>
<dbReference type="Pfam" id="PF18195">
    <property type="entry name" value="GatD_N"/>
    <property type="match status" value="1"/>
</dbReference>
<dbReference type="PIRSF" id="PIRSF500175">
    <property type="entry name" value="Glu_ADT_D"/>
    <property type="match status" value="1"/>
</dbReference>
<dbReference type="eggNOG" id="arCOG01924">
    <property type="taxonomic scope" value="Archaea"/>
</dbReference>
<evidence type="ECO:0000256" key="4">
    <source>
        <dbReference type="ARBA" id="ARBA00022917"/>
    </source>
</evidence>
<dbReference type="Gene3D" id="3.40.50.1170">
    <property type="entry name" value="L-asparaginase, N-terminal domain"/>
    <property type="match status" value="1"/>
</dbReference>
<keyword evidence="12" id="KW-1185">Reference proteome</keyword>
<dbReference type="Proteomes" id="UP000001137">
    <property type="component" value="Chromosome"/>
</dbReference>
<evidence type="ECO:0000313" key="12">
    <source>
        <dbReference type="Proteomes" id="UP000001137"/>
    </source>
</evidence>
<dbReference type="InterPro" id="IPR037222">
    <property type="entry name" value="GatD_N_sf"/>
</dbReference>
<proteinExistence type="inferred from homology"/>
<dbReference type="GO" id="GO:0016740">
    <property type="term" value="F:transferase activity"/>
    <property type="evidence" value="ECO:0007669"/>
    <property type="project" value="UniProtKB-KW"/>
</dbReference>
<dbReference type="GO" id="GO:0005524">
    <property type="term" value="F:ATP binding"/>
    <property type="evidence" value="ECO:0007669"/>
    <property type="project" value="UniProtKB-KW"/>
</dbReference>
<gene>
    <name evidence="5" type="primary">gatD</name>
    <name evidence="11" type="ordered locus">Cmaq_1797</name>
</gene>
<dbReference type="NCBIfam" id="TIGR00519">
    <property type="entry name" value="asnASE_I"/>
    <property type="match status" value="1"/>
</dbReference>
<feature type="domain" description="GatD N-terminal" evidence="10">
    <location>
        <begin position="16"/>
        <end position="69"/>
    </location>
</feature>
<dbReference type="InterPro" id="IPR040918">
    <property type="entry name" value="GatD_N"/>
</dbReference>
<dbReference type="InterPro" id="IPR040919">
    <property type="entry name" value="Asparaginase_C"/>
</dbReference>
<dbReference type="GO" id="GO:0006520">
    <property type="term" value="P:amino acid metabolic process"/>
    <property type="evidence" value="ECO:0007669"/>
    <property type="project" value="InterPro"/>
</dbReference>
<dbReference type="InterPro" id="IPR006033">
    <property type="entry name" value="AsnA_fam"/>
</dbReference>
<protein>
    <recommendedName>
        <fullName evidence="5 7">Glutamyl-tRNA(Gln) amidotransferase subunit D</fullName>
        <shortName evidence="5">Glu-ADT subunit D</shortName>
        <ecNumber evidence="5 7">6.3.5.-</ecNumber>
    </recommendedName>
</protein>
<keyword evidence="11" id="KW-0808">Transferase</keyword>
<evidence type="ECO:0000256" key="5">
    <source>
        <dbReference type="HAMAP-Rule" id="MF_00586"/>
    </source>
</evidence>
<reference evidence="11 12" key="1">
    <citation type="submission" date="2007-10" db="EMBL/GenBank/DDBJ databases">
        <title>Complete sequence of Caldivirga maquilingensis IC-167.</title>
        <authorList>
            <consortium name="US DOE Joint Genome Institute"/>
            <person name="Copeland A."/>
            <person name="Lucas S."/>
            <person name="Lapidus A."/>
            <person name="Barry K."/>
            <person name="Glavina del Rio T."/>
            <person name="Dalin E."/>
            <person name="Tice H."/>
            <person name="Pitluck S."/>
            <person name="Saunders E."/>
            <person name="Brettin T."/>
            <person name="Bruce D."/>
            <person name="Detter J.C."/>
            <person name="Han C."/>
            <person name="Schmutz J."/>
            <person name="Larimer F."/>
            <person name="Land M."/>
            <person name="Hauser L."/>
            <person name="Kyrpides N."/>
            <person name="Ivanova N."/>
            <person name="Biddle J.F."/>
            <person name="Zhang Z."/>
            <person name="Fitz-Gibbon S.T."/>
            <person name="Lowe T.M."/>
            <person name="Saltikov C."/>
            <person name="House C.H."/>
            <person name="Richardson P."/>
        </authorList>
    </citation>
    <scope>NUCLEOTIDE SEQUENCE [LARGE SCALE GENOMIC DNA]</scope>
    <source>
        <strain evidence="12">ATCC 700844 / DSM 13496 / JCM 10307 / IC-167</strain>
    </source>
</reference>
<comment type="similarity">
    <text evidence="5 7">Belongs to the asparaginase 1 family. GatD subfamily.</text>
</comment>
<name>A8MAY9_CALMQ</name>
<evidence type="ECO:0000256" key="2">
    <source>
        <dbReference type="ARBA" id="ARBA00022741"/>
    </source>
</evidence>
<dbReference type="GO" id="GO:0004067">
    <property type="term" value="F:asparaginase activity"/>
    <property type="evidence" value="ECO:0007669"/>
    <property type="project" value="UniProtKB-UniRule"/>
</dbReference>
<dbReference type="NCBIfam" id="TIGR02153">
    <property type="entry name" value="gatD_arch"/>
    <property type="match status" value="1"/>
</dbReference>
<dbReference type="PROSITE" id="PS00917">
    <property type="entry name" value="ASN_GLN_ASE_2"/>
    <property type="match status" value="1"/>
</dbReference>
<feature type="active site" evidence="5">
    <location>
        <position position="180"/>
    </location>
</feature>
<dbReference type="InterPro" id="IPR036152">
    <property type="entry name" value="Asp/glu_Ase-like_sf"/>
</dbReference>
<comment type="function">
    <text evidence="5 7">Allows the formation of correctly charged Gln-tRNA(Gln) through the transamidation of misacylated Glu-tRNA(Gln) in organisms which lack glutaminyl-tRNA synthetase. The reaction takes place in the presence of glutamine and ATP through an activated gamma-phospho-Glu-tRNA(Gln). The GatDE system is specific for glutamate and does not act on aspartate.</text>
</comment>
<comment type="subunit">
    <text evidence="5 7">Heterodimer of GatD and GatE.</text>
</comment>
<dbReference type="PROSITE" id="PS51732">
    <property type="entry name" value="ASN_GLN_ASE_3"/>
    <property type="match status" value="1"/>
</dbReference>
<keyword evidence="4 5" id="KW-0648">Protein biosynthesis</keyword>
<keyword evidence="2 5" id="KW-0547">Nucleotide-binding</keyword>
<keyword evidence="3 5" id="KW-0067">ATP-binding</keyword>
<dbReference type="InterPro" id="IPR037152">
    <property type="entry name" value="L-asparaginase_N_sf"/>
</dbReference>
<dbReference type="PRINTS" id="PR00139">
    <property type="entry name" value="ASNGLNASE"/>
</dbReference>
<dbReference type="Pfam" id="PF17763">
    <property type="entry name" value="Asparaginase_C"/>
    <property type="match status" value="1"/>
</dbReference>
<evidence type="ECO:0000259" key="10">
    <source>
        <dbReference type="Pfam" id="PF18195"/>
    </source>
</evidence>
<dbReference type="AlphaFoldDB" id="A8MAY9"/>
<dbReference type="STRING" id="397948.Cmaq_1797"/>
<dbReference type="Gene3D" id="3.40.50.40">
    <property type="match status" value="1"/>
</dbReference>
<dbReference type="CDD" id="cd08962">
    <property type="entry name" value="GatD"/>
    <property type="match status" value="1"/>
</dbReference>
<dbReference type="InterPro" id="IPR006034">
    <property type="entry name" value="Asparaginase/glutaminase-like"/>
</dbReference>
<dbReference type="EC" id="6.3.5.-" evidence="5 7"/>
<evidence type="ECO:0000313" key="11">
    <source>
        <dbReference type="EMBL" id="ABW02618.1"/>
    </source>
</evidence>
<dbReference type="Gene3D" id="2.30.30.520">
    <property type="match status" value="1"/>
</dbReference>
<feature type="domain" description="L-asparaginase N-terminal" evidence="8">
    <location>
        <begin position="94"/>
        <end position="283"/>
    </location>
</feature>
<dbReference type="KEGG" id="cma:Cmaq_1797"/>
<dbReference type="SMART" id="SM00870">
    <property type="entry name" value="Asparaginase"/>
    <property type="match status" value="1"/>
</dbReference>
<feature type="active site" evidence="5">
    <location>
        <position position="258"/>
    </location>
</feature>
<evidence type="ECO:0000256" key="6">
    <source>
        <dbReference type="PROSITE-ProRule" id="PRU10100"/>
    </source>
</evidence>
<dbReference type="Pfam" id="PF00710">
    <property type="entry name" value="Asparaginase"/>
    <property type="match status" value="1"/>
</dbReference>
<dbReference type="HAMAP" id="MF_00586">
    <property type="entry name" value="GatD"/>
    <property type="match status" value="1"/>
</dbReference>
<dbReference type="InterPro" id="IPR011878">
    <property type="entry name" value="GatD"/>
</dbReference>
<evidence type="ECO:0000259" key="8">
    <source>
        <dbReference type="Pfam" id="PF00710"/>
    </source>
</evidence>
<dbReference type="GO" id="GO:0006450">
    <property type="term" value="P:regulation of translational fidelity"/>
    <property type="evidence" value="ECO:0007669"/>
    <property type="project" value="InterPro"/>
</dbReference>
<dbReference type="NCBIfam" id="NF003217">
    <property type="entry name" value="PRK04183.1"/>
    <property type="match status" value="1"/>
</dbReference>
<dbReference type="HOGENOM" id="CLU_019134_2_1_2"/>
<dbReference type="InterPro" id="IPR027474">
    <property type="entry name" value="L-asparaginase_N"/>
</dbReference>
<organism evidence="11 12">
    <name type="scientific">Caldivirga maquilingensis (strain ATCC 700844 / DSM 13496 / JCM 10307 / IC-167)</name>
    <dbReference type="NCBI Taxonomy" id="397948"/>
    <lineage>
        <taxon>Archaea</taxon>
        <taxon>Thermoproteota</taxon>
        <taxon>Thermoprotei</taxon>
        <taxon>Thermoproteales</taxon>
        <taxon>Thermoproteaceae</taxon>
        <taxon>Caldivirga</taxon>
    </lineage>
</organism>
<dbReference type="EMBL" id="CP000852">
    <property type="protein sequence ID" value="ABW02618.1"/>
    <property type="molecule type" value="Genomic_DNA"/>
</dbReference>
<dbReference type="PIRSF" id="PIRSF001220">
    <property type="entry name" value="L-ASNase_gatD"/>
    <property type="match status" value="1"/>
</dbReference>
<feature type="domain" description="Asparaginase/glutaminase C-terminal" evidence="9">
    <location>
        <begin position="307"/>
        <end position="421"/>
    </location>
</feature>
<dbReference type="GeneID" id="5708820"/>
<dbReference type="InterPro" id="IPR027473">
    <property type="entry name" value="L-asparaginase_C"/>
</dbReference>
<dbReference type="SUPFAM" id="SSF53774">
    <property type="entry name" value="Glutaminase/Asparaginase"/>
    <property type="match status" value="1"/>
</dbReference>
<comment type="catalytic activity">
    <reaction evidence="5 7">
        <text>L-glutamyl-tRNA(Gln) + L-glutamine + ATP + H2O = L-glutaminyl-tRNA(Gln) + L-glutamate + ADP + phosphate + H(+)</text>
        <dbReference type="Rhea" id="RHEA:17521"/>
        <dbReference type="Rhea" id="RHEA-COMP:9681"/>
        <dbReference type="Rhea" id="RHEA-COMP:9684"/>
        <dbReference type="ChEBI" id="CHEBI:15377"/>
        <dbReference type="ChEBI" id="CHEBI:15378"/>
        <dbReference type="ChEBI" id="CHEBI:29985"/>
        <dbReference type="ChEBI" id="CHEBI:30616"/>
        <dbReference type="ChEBI" id="CHEBI:43474"/>
        <dbReference type="ChEBI" id="CHEBI:58359"/>
        <dbReference type="ChEBI" id="CHEBI:78520"/>
        <dbReference type="ChEBI" id="CHEBI:78521"/>
        <dbReference type="ChEBI" id="CHEBI:456216"/>
    </reaction>
</comment>
<feature type="active site" evidence="5">
    <location>
        <position position="103"/>
    </location>
</feature>
<evidence type="ECO:0000256" key="3">
    <source>
        <dbReference type="ARBA" id="ARBA00022840"/>
    </source>
</evidence>
<dbReference type="RefSeq" id="WP_012186837.1">
    <property type="nucleotide sequence ID" value="NC_009954.1"/>
</dbReference>
<evidence type="ECO:0000256" key="7">
    <source>
        <dbReference type="RuleBase" id="RU004457"/>
    </source>
</evidence>
<dbReference type="PANTHER" id="PTHR11707:SF28">
    <property type="entry name" value="60 KDA LYSOPHOSPHOLIPASE"/>
    <property type="match status" value="1"/>
</dbReference>
<dbReference type="OrthoDB" id="371959at2157"/>
<dbReference type="InterPro" id="IPR027475">
    <property type="entry name" value="Asparaginase/glutaminase_AS2"/>
</dbReference>
<keyword evidence="1 5" id="KW-0436">Ligase</keyword>
<sequence length="447" mass="49159">MAYSERVKALLGGIGEFSRVRVRLKDGSTLEGLILPRPEVGDPDVLLVKLENGYNAGIHVDKIQAVEVLGKYEPPKVEVPSYGTVMTVKGTGGRVRFVATGGTIMSRVDYVTGAVYPSFSLEDLYLMYPELRGLASIEMVNLMSIFSEDMTPTRWSMIAEEACRAFNDGVVGVVVLHGTDTMHYTAAALAFAIKSAPGPVVLVGAQRSSDRPSSDSFENLYAATLVASQAKFAESVVAMHDNTSDGVVAVHRGVRVRKMHTSRRDAFISVNHEPIAKVLTKEGKLIMNTSDYKGRGRLECSTRFDDKVALIKYYPGMSSELLDYLVDKGYHGIVIEGTGFGHVGEWLLKPIARAIESGIPVVISSQTIFGRVNLNVYRRGVELLRIGVIPSEDMHPETAFVKLSWVLANSSRDLNEVRRLMLTPLAYEINQRTRPMDYVVKPSVPKD</sequence>
<feature type="active site" evidence="5 6">
    <location>
        <position position="179"/>
    </location>
</feature>
<evidence type="ECO:0000256" key="1">
    <source>
        <dbReference type="ARBA" id="ARBA00022598"/>
    </source>
</evidence>
<dbReference type="PANTHER" id="PTHR11707">
    <property type="entry name" value="L-ASPARAGINASE"/>
    <property type="match status" value="1"/>
</dbReference>
<dbReference type="GO" id="GO:0050567">
    <property type="term" value="F:glutaminyl-tRNA synthase (glutamine-hydrolyzing) activity"/>
    <property type="evidence" value="ECO:0007669"/>
    <property type="project" value="UniProtKB-UniRule"/>
</dbReference>
<accession>A8MAY9</accession>